<keyword evidence="2" id="KW-1185">Reference proteome</keyword>
<dbReference type="RefSeq" id="WP_197442596.1">
    <property type="nucleotide sequence ID" value="NZ_CP036433.1"/>
</dbReference>
<dbReference type="Proteomes" id="UP000317648">
    <property type="component" value="Chromosome"/>
</dbReference>
<gene>
    <name evidence="1" type="ORF">Pla8534_53940</name>
</gene>
<evidence type="ECO:0000313" key="2">
    <source>
        <dbReference type="Proteomes" id="UP000317648"/>
    </source>
</evidence>
<dbReference type="AlphaFoldDB" id="A0A518E0B9"/>
<accession>A0A518E0B9</accession>
<sequence>MIKNCHSCLVPIELPAGRIPVCDQCLTEIDNLPPRPRIEACTRIIESVARERNTDA</sequence>
<proteinExistence type="predicted"/>
<reference evidence="1 2" key="1">
    <citation type="submission" date="2019-02" db="EMBL/GenBank/DDBJ databases">
        <title>Deep-cultivation of Planctomycetes and their phenomic and genomic characterization uncovers novel biology.</title>
        <authorList>
            <person name="Wiegand S."/>
            <person name="Jogler M."/>
            <person name="Boedeker C."/>
            <person name="Pinto D."/>
            <person name="Vollmers J."/>
            <person name="Rivas-Marin E."/>
            <person name="Kohn T."/>
            <person name="Peeters S.H."/>
            <person name="Heuer A."/>
            <person name="Rast P."/>
            <person name="Oberbeckmann S."/>
            <person name="Bunk B."/>
            <person name="Jeske O."/>
            <person name="Meyerdierks A."/>
            <person name="Storesund J.E."/>
            <person name="Kallscheuer N."/>
            <person name="Luecker S."/>
            <person name="Lage O.M."/>
            <person name="Pohl T."/>
            <person name="Merkel B.J."/>
            <person name="Hornburger P."/>
            <person name="Mueller R.-W."/>
            <person name="Bruemmer F."/>
            <person name="Labrenz M."/>
            <person name="Spormann A.M."/>
            <person name="Op den Camp H."/>
            <person name="Overmann J."/>
            <person name="Amann R."/>
            <person name="Jetten M.S.M."/>
            <person name="Mascher T."/>
            <person name="Medema M.H."/>
            <person name="Devos D.P."/>
            <person name="Kaster A.-K."/>
            <person name="Ovreas L."/>
            <person name="Rohde M."/>
            <person name="Galperin M.Y."/>
            <person name="Jogler C."/>
        </authorList>
    </citation>
    <scope>NUCLEOTIDE SEQUENCE [LARGE SCALE GENOMIC DNA]</scope>
    <source>
        <strain evidence="1 2">Pla85_3_4</strain>
    </source>
</reference>
<organism evidence="1 2">
    <name type="scientific">Lignipirellula cremea</name>
    <dbReference type="NCBI Taxonomy" id="2528010"/>
    <lineage>
        <taxon>Bacteria</taxon>
        <taxon>Pseudomonadati</taxon>
        <taxon>Planctomycetota</taxon>
        <taxon>Planctomycetia</taxon>
        <taxon>Pirellulales</taxon>
        <taxon>Pirellulaceae</taxon>
        <taxon>Lignipirellula</taxon>
    </lineage>
</organism>
<protein>
    <submittedName>
        <fullName evidence="1">Uncharacterized protein</fullName>
    </submittedName>
</protein>
<name>A0A518E0B9_9BACT</name>
<dbReference type="EMBL" id="CP036433">
    <property type="protein sequence ID" value="QDU97546.1"/>
    <property type="molecule type" value="Genomic_DNA"/>
</dbReference>
<evidence type="ECO:0000313" key="1">
    <source>
        <dbReference type="EMBL" id="QDU97546.1"/>
    </source>
</evidence>
<dbReference type="KEGG" id="lcre:Pla8534_53940"/>